<protein>
    <submittedName>
        <fullName evidence="1">Uncharacterized protein</fullName>
    </submittedName>
</protein>
<proteinExistence type="predicted"/>
<sequence>MIDLEKRPRKKIQRKIGQVVDRVVIHFPVEDGGDIELEPRDCIEIK</sequence>
<comment type="caution">
    <text evidence="1">The sequence shown here is derived from an EMBL/GenBank/DDBJ whole genome shotgun (WGS) entry which is preliminary data.</text>
</comment>
<reference evidence="1" key="1">
    <citation type="journal article" date="2014" name="Front. Microbiol.">
        <title>High frequency of phylogenetically diverse reductive dehalogenase-homologous genes in deep subseafloor sedimentary metagenomes.</title>
        <authorList>
            <person name="Kawai M."/>
            <person name="Futagami T."/>
            <person name="Toyoda A."/>
            <person name="Takaki Y."/>
            <person name="Nishi S."/>
            <person name="Hori S."/>
            <person name="Arai W."/>
            <person name="Tsubouchi T."/>
            <person name="Morono Y."/>
            <person name="Uchiyama I."/>
            <person name="Ito T."/>
            <person name="Fujiyama A."/>
            <person name="Inagaki F."/>
            <person name="Takami H."/>
        </authorList>
    </citation>
    <scope>NUCLEOTIDE SEQUENCE</scope>
    <source>
        <strain evidence="1">Expedition CK06-06</strain>
    </source>
</reference>
<gene>
    <name evidence="1" type="ORF">S03H2_20756</name>
</gene>
<name>X1G4B7_9ZZZZ</name>
<feature type="non-terminal residue" evidence="1">
    <location>
        <position position="46"/>
    </location>
</feature>
<accession>X1G4B7</accession>
<evidence type="ECO:0000313" key="1">
    <source>
        <dbReference type="EMBL" id="GAH39655.1"/>
    </source>
</evidence>
<dbReference type="EMBL" id="BARU01010976">
    <property type="protein sequence ID" value="GAH39655.1"/>
    <property type="molecule type" value="Genomic_DNA"/>
</dbReference>
<organism evidence="1">
    <name type="scientific">marine sediment metagenome</name>
    <dbReference type="NCBI Taxonomy" id="412755"/>
    <lineage>
        <taxon>unclassified sequences</taxon>
        <taxon>metagenomes</taxon>
        <taxon>ecological metagenomes</taxon>
    </lineage>
</organism>
<dbReference type="AlphaFoldDB" id="X1G4B7"/>